<dbReference type="Gene3D" id="3.55.50.10">
    <property type="entry name" value="Baseplate protein-like domains"/>
    <property type="match status" value="1"/>
</dbReference>
<dbReference type="eggNOG" id="COG3500">
    <property type="taxonomic scope" value="Bacteria"/>
</dbReference>
<dbReference type="SUPFAM" id="SSF69279">
    <property type="entry name" value="Phage tail proteins"/>
    <property type="match status" value="1"/>
</dbReference>
<protein>
    <submittedName>
        <fullName evidence="2">Phage protein D-like protein</fullName>
    </submittedName>
</protein>
<name>D1AFB1_SEBTE</name>
<organism evidence="2 3">
    <name type="scientific">Sebaldella termitidis (strain ATCC 33386 / NCTC 11300)</name>
    <dbReference type="NCBI Taxonomy" id="526218"/>
    <lineage>
        <taxon>Bacteria</taxon>
        <taxon>Fusobacteriati</taxon>
        <taxon>Fusobacteriota</taxon>
        <taxon>Fusobacteriia</taxon>
        <taxon>Fusobacteriales</taxon>
        <taxon>Leptotrichiaceae</taxon>
        <taxon>Sebaldella</taxon>
    </lineage>
</organism>
<dbReference type="EMBL" id="CP001739">
    <property type="protein sequence ID" value="ACZ07796.1"/>
    <property type="molecule type" value="Genomic_DNA"/>
</dbReference>
<accession>D1AFB1</accession>
<evidence type="ECO:0000256" key="1">
    <source>
        <dbReference type="SAM" id="MobiDB-lite"/>
    </source>
</evidence>
<gene>
    <name evidence="2" type="ordered locus">Sterm_0928</name>
</gene>
<reference evidence="3" key="1">
    <citation type="submission" date="2009-09" db="EMBL/GenBank/DDBJ databases">
        <title>The complete chromosome of Sebaldella termitidis ATCC 33386.</title>
        <authorList>
            <consortium name="US DOE Joint Genome Institute (JGI-PGF)"/>
            <person name="Lucas S."/>
            <person name="Copeland A."/>
            <person name="Lapidus A."/>
            <person name="Glavina del Rio T."/>
            <person name="Dalin E."/>
            <person name="Tice H."/>
            <person name="Bruce D."/>
            <person name="Goodwin L."/>
            <person name="Pitluck S."/>
            <person name="Kyrpides N."/>
            <person name="Mavromatis K."/>
            <person name="Ivanova N."/>
            <person name="Mikhailova N."/>
            <person name="Sims D."/>
            <person name="Meincke L."/>
            <person name="Brettin T."/>
            <person name="Detter J.C."/>
            <person name="Han C."/>
            <person name="Larimer F."/>
            <person name="Land M."/>
            <person name="Hauser L."/>
            <person name="Markowitz V."/>
            <person name="Cheng J.F."/>
            <person name="Hugenholtz P."/>
            <person name="Woyke T."/>
            <person name="Wu D."/>
            <person name="Eisen J.A."/>
        </authorList>
    </citation>
    <scope>NUCLEOTIDE SEQUENCE [LARGE SCALE GENOMIC DNA]</scope>
    <source>
        <strain evidence="3">ATCC 33386 / NCTC 11300</strain>
    </source>
</reference>
<feature type="compositionally biased region" description="Low complexity" evidence="1">
    <location>
        <begin position="265"/>
        <end position="282"/>
    </location>
</feature>
<dbReference type="HOGENOM" id="CLU_050639_3_0_0"/>
<keyword evidence="3" id="KW-1185">Reference proteome</keyword>
<sequence>MESRETLLVITYNGKDISTDIQPYIQSFSYHDNSKLEIDDIDLSLENIDKRWFGEEWFPEDGDSITASIVKRRWDDELIEETLPCGKFYVDQIDFYPGSVSIKALAIPSAGNLTKQENSKGWEKISLKNIAMDICNKHSMKLEFYSEKDETFERIDQDKETDLAFLTRICTDQGLNLKATENKVVVFDKEEFYEKEAVISVSSLDTDMIIDYKFSHTTKEIYDKVEVSYYDPEKKKLVRETYTKDELEEKRNKEREAEKKKESSKASQRGQSKNQKSSKGSGPTKKINGTGGSKKAKAAMDEKNKEKETASMTLRGNFSLLAGQNVELTDFGKFSGKYAIEKSTHSLSGAYTTDIELKRIKE</sequence>
<dbReference type="Proteomes" id="UP000000845">
    <property type="component" value="Chromosome"/>
</dbReference>
<evidence type="ECO:0000313" key="3">
    <source>
        <dbReference type="Proteomes" id="UP000000845"/>
    </source>
</evidence>
<proteinExistence type="predicted"/>
<evidence type="ECO:0000313" key="2">
    <source>
        <dbReference type="EMBL" id="ACZ07796.1"/>
    </source>
</evidence>
<dbReference type="Pfam" id="PF05954">
    <property type="entry name" value="Phage_GPD"/>
    <property type="match status" value="1"/>
</dbReference>
<reference evidence="2 3" key="2">
    <citation type="journal article" date="2010" name="Stand. Genomic Sci.">
        <title>Complete genome sequence of Sebaldella termitidis type strain (NCTC 11300).</title>
        <authorList>
            <person name="Harmon-Smith M."/>
            <person name="Celia L."/>
            <person name="Chertkov O."/>
            <person name="Lapidus A."/>
            <person name="Copeland A."/>
            <person name="Glavina Del Rio T."/>
            <person name="Nolan M."/>
            <person name="Lucas S."/>
            <person name="Tice H."/>
            <person name="Cheng J.F."/>
            <person name="Han C."/>
            <person name="Detter J.C."/>
            <person name="Bruce D."/>
            <person name="Goodwin L."/>
            <person name="Pitluck S."/>
            <person name="Pati A."/>
            <person name="Liolios K."/>
            <person name="Ivanova N."/>
            <person name="Mavromatis K."/>
            <person name="Mikhailova N."/>
            <person name="Chen A."/>
            <person name="Palaniappan K."/>
            <person name="Land M."/>
            <person name="Hauser L."/>
            <person name="Chang Y.J."/>
            <person name="Jeffries C.D."/>
            <person name="Brettin T."/>
            <person name="Goker M."/>
            <person name="Beck B."/>
            <person name="Bristow J."/>
            <person name="Eisen J.A."/>
            <person name="Markowitz V."/>
            <person name="Hugenholtz P."/>
            <person name="Kyrpides N.C."/>
            <person name="Klenk H.P."/>
            <person name="Chen F."/>
        </authorList>
    </citation>
    <scope>NUCLEOTIDE SEQUENCE [LARGE SCALE GENOMIC DNA]</scope>
    <source>
        <strain evidence="3">ATCC 33386 / NCTC 11300</strain>
    </source>
</reference>
<feature type="compositionally biased region" description="Basic and acidic residues" evidence="1">
    <location>
        <begin position="247"/>
        <end position="264"/>
    </location>
</feature>
<feature type="compositionally biased region" description="Basic and acidic residues" evidence="1">
    <location>
        <begin position="298"/>
        <end position="309"/>
    </location>
</feature>
<dbReference type="RefSeq" id="WP_012860392.1">
    <property type="nucleotide sequence ID" value="NC_013517.1"/>
</dbReference>
<dbReference type="STRING" id="526218.Sterm_0928"/>
<dbReference type="AlphaFoldDB" id="D1AFB1"/>
<dbReference type="KEGG" id="str:Sterm_0928"/>
<feature type="region of interest" description="Disordered" evidence="1">
    <location>
        <begin position="247"/>
        <end position="310"/>
    </location>
</feature>